<dbReference type="NCBIfam" id="NF041359">
    <property type="entry name" value="GntG_guanitoxin"/>
    <property type="match status" value="1"/>
</dbReference>
<evidence type="ECO:0000256" key="3">
    <source>
        <dbReference type="ARBA" id="ARBA00022898"/>
    </source>
</evidence>
<comment type="similarity">
    <text evidence="2">Belongs to the threonine aldolase family.</text>
</comment>
<dbReference type="GO" id="GO:0006567">
    <property type="term" value="P:L-threonine catabolic process"/>
    <property type="evidence" value="ECO:0007669"/>
    <property type="project" value="TreeGrafter"/>
</dbReference>
<name>A0A0A5HLF7_9BACI</name>
<dbReference type="GO" id="GO:0008732">
    <property type="term" value="F:L-allo-threonine aldolase activity"/>
    <property type="evidence" value="ECO:0007669"/>
    <property type="project" value="TreeGrafter"/>
</dbReference>
<dbReference type="InterPro" id="IPR023603">
    <property type="entry name" value="Low_specificity_L-TA-like"/>
</dbReference>
<feature type="modified residue" description="N6-(pyridoxal phosphate)lysine" evidence="5">
    <location>
        <position position="199"/>
    </location>
</feature>
<keyword evidence="3" id="KW-0663">Pyridoxal phosphate</keyword>
<organism evidence="8 9">
    <name type="scientific">Pontibacillus marinus BH030004 = DSM 16465</name>
    <dbReference type="NCBI Taxonomy" id="1385511"/>
    <lineage>
        <taxon>Bacteria</taxon>
        <taxon>Bacillati</taxon>
        <taxon>Bacillota</taxon>
        <taxon>Bacilli</taxon>
        <taxon>Bacillales</taxon>
        <taxon>Bacillaceae</taxon>
        <taxon>Pontibacillus</taxon>
    </lineage>
</organism>
<feature type="coiled-coil region" evidence="6">
    <location>
        <begin position="241"/>
        <end position="268"/>
    </location>
</feature>
<evidence type="ECO:0000256" key="1">
    <source>
        <dbReference type="ARBA" id="ARBA00001933"/>
    </source>
</evidence>
<comment type="caution">
    <text evidence="8">The sequence shown here is derived from an EMBL/GenBank/DDBJ whole genome shotgun (WGS) entry which is preliminary data.</text>
</comment>
<dbReference type="Pfam" id="PF01212">
    <property type="entry name" value="Beta_elim_lyase"/>
    <property type="match status" value="1"/>
</dbReference>
<dbReference type="FunFam" id="3.90.1150.10:FF:000041">
    <property type="entry name" value="Low-specificity L-threonine aldolase"/>
    <property type="match status" value="1"/>
</dbReference>
<evidence type="ECO:0000256" key="5">
    <source>
        <dbReference type="PIRSR" id="PIRSR017617-1"/>
    </source>
</evidence>
<evidence type="ECO:0000313" key="8">
    <source>
        <dbReference type="EMBL" id="KGX84447.1"/>
    </source>
</evidence>
<dbReference type="InterPro" id="IPR015421">
    <property type="entry name" value="PyrdxlP-dep_Trfase_major"/>
</dbReference>
<dbReference type="FunFam" id="3.40.640.10:FF:000030">
    <property type="entry name" value="Low-specificity L-threonine aldolase"/>
    <property type="match status" value="1"/>
</dbReference>
<protein>
    <submittedName>
        <fullName evidence="8">Threonine aldolase</fullName>
    </submittedName>
</protein>
<dbReference type="GO" id="GO:0006545">
    <property type="term" value="P:glycine biosynthetic process"/>
    <property type="evidence" value="ECO:0007669"/>
    <property type="project" value="TreeGrafter"/>
</dbReference>
<evidence type="ECO:0000259" key="7">
    <source>
        <dbReference type="Pfam" id="PF01212"/>
    </source>
</evidence>
<dbReference type="CDD" id="cd06502">
    <property type="entry name" value="TA_like"/>
    <property type="match status" value="1"/>
</dbReference>
<dbReference type="InterPro" id="IPR001597">
    <property type="entry name" value="ArAA_b-elim_lyase/Thr_aldolase"/>
</dbReference>
<dbReference type="EMBL" id="AVPF01000056">
    <property type="protein sequence ID" value="KGX84447.1"/>
    <property type="molecule type" value="Genomic_DNA"/>
</dbReference>
<dbReference type="InterPro" id="IPR015422">
    <property type="entry name" value="PyrdxlP-dep_Trfase_small"/>
</dbReference>
<dbReference type="PIRSF" id="PIRSF017617">
    <property type="entry name" value="Thr_aldolase"/>
    <property type="match status" value="1"/>
</dbReference>
<accession>A0A0A5HLF7</accession>
<evidence type="ECO:0000256" key="4">
    <source>
        <dbReference type="ARBA" id="ARBA00023239"/>
    </source>
</evidence>
<evidence type="ECO:0000313" key="9">
    <source>
        <dbReference type="Proteomes" id="UP000030403"/>
    </source>
</evidence>
<comment type="cofactor">
    <cofactor evidence="1">
        <name>pyridoxal 5'-phosphate</name>
        <dbReference type="ChEBI" id="CHEBI:597326"/>
    </cofactor>
</comment>
<dbReference type="InterPro" id="IPR015424">
    <property type="entry name" value="PyrdxlP-dep_Trfase"/>
</dbReference>
<dbReference type="Proteomes" id="UP000030403">
    <property type="component" value="Unassembled WGS sequence"/>
</dbReference>
<dbReference type="PANTHER" id="PTHR48097">
    <property type="entry name" value="L-THREONINE ALDOLASE-RELATED"/>
    <property type="match status" value="1"/>
</dbReference>
<dbReference type="AlphaFoldDB" id="A0A0A5HLF7"/>
<dbReference type="STRING" id="1385511.GCA_000425225_01472"/>
<keyword evidence="9" id="KW-1185">Reference proteome</keyword>
<dbReference type="OrthoDB" id="9774495at2"/>
<evidence type="ECO:0000256" key="2">
    <source>
        <dbReference type="ARBA" id="ARBA00006966"/>
    </source>
</evidence>
<dbReference type="eggNOG" id="COG2008">
    <property type="taxonomic scope" value="Bacteria"/>
</dbReference>
<keyword evidence="4" id="KW-0456">Lyase</keyword>
<dbReference type="NCBIfam" id="NF007825">
    <property type="entry name" value="PRK10534.1"/>
    <property type="match status" value="1"/>
</dbReference>
<reference evidence="8 9" key="1">
    <citation type="submission" date="2013-08" db="EMBL/GenBank/DDBJ databases">
        <authorList>
            <person name="Huang J."/>
            <person name="Wang G."/>
        </authorList>
    </citation>
    <scope>NUCLEOTIDE SEQUENCE [LARGE SCALE GENOMIC DNA]</scope>
    <source>
        <strain evidence="8 9">BH030004</strain>
    </source>
</reference>
<proteinExistence type="inferred from homology"/>
<feature type="domain" description="Aromatic amino acid beta-eliminating lyase/threonine aldolase" evidence="7">
    <location>
        <begin position="3"/>
        <end position="288"/>
    </location>
</feature>
<dbReference type="GO" id="GO:0005829">
    <property type="term" value="C:cytosol"/>
    <property type="evidence" value="ECO:0007669"/>
    <property type="project" value="TreeGrafter"/>
</dbReference>
<dbReference type="PANTHER" id="PTHR48097:SF9">
    <property type="entry name" value="L-THREONINE ALDOLASE"/>
    <property type="match status" value="1"/>
</dbReference>
<gene>
    <name evidence="8" type="ORF">N783_17505</name>
</gene>
<dbReference type="SUPFAM" id="SSF53383">
    <property type="entry name" value="PLP-dependent transferases"/>
    <property type="match status" value="1"/>
</dbReference>
<dbReference type="Gene3D" id="3.40.640.10">
    <property type="entry name" value="Type I PLP-dependent aspartate aminotransferase-like (Major domain)"/>
    <property type="match status" value="1"/>
</dbReference>
<keyword evidence="6" id="KW-0175">Coiled coil</keyword>
<dbReference type="RefSeq" id="WP_027448368.1">
    <property type="nucleotide sequence ID" value="NZ_AVPF01000056.1"/>
</dbReference>
<evidence type="ECO:0000256" key="6">
    <source>
        <dbReference type="SAM" id="Coils"/>
    </source>
</evidence>
<dbReference type="Gene3D" id="3.90.1150.10">
    <property type="entry name" value="Aspartate Aminotransferase, domain 1"/>
    <property type="match status" value="1"/>
</dbReference>
<sequence>MIDLRSDTVTKPTQAMRLAGFDAEVGDDVFEEDPTVRQLEERAAEMFGKEAALYVTSGTQGNQAAVLTHCNPGEEIIMEANAHLFLYEGATMSALAGVQPRTIQGERGAMSPDDVEAAIRKDDIHFPETSLICLENTHNKAGGAILPWDNMKAIHEIGQRYNIPVHLDGARIFNASVATGISVKEYASLTDTVQFCLSKGLGAPVGSILVGPKSFIKRARKWRKRLGGGMRQAGVIAAPGLVALNEMVDRLEEDHEHAKNLAESVNSISGLEVEGKVETNIVLINVKETGMDAEAFLAKLKEQGVLAVPFGPYTIRMVTNKEVSAEDLPEVKKQLEKCVQA</sequence>